<dbReference type="SUPFAM" id="SSF51126">
    <property type="entry name" value="Pectin lyase-like"/>
    <property type="match status" value="1"/>
</dbReference>
<organism evidence="2 3">
    <name type="scientific">Escherichia coli</name>
    <dbReference type="NCBI Taxonomy" id="562"/>
    <lineage>
        <taxon>Bacteria</taxon>
        <taxon>Pseudomonadati</taxon>
        <taxon>Pseudomonadota</taxon>
        <taxon>Gammaproteobacteria</taxon>
        <taxon>Enterobacterales</taxon>
        <taxon>Enterobacteriaceae</taxon>
        <taxon>Escherichia</taxon>
    </lineage>
</organism>
<proteinExistence type="predicted"/>
<name>A0A376JS59_ECOLX</name>
<dbReference type="Gene3D" id="2.170.14.10">
    <property type="entry name" value="Phage P22 tailspike-like, N-terminal domain"/>
    <property type="match status" value="1"/>
</dbReference>
<accession>A0A376JS59</accession>
<dbReference type="SUPFAM" id="SSF51327">
    <property type="entry name" value="Head-binding domain of phage P22 tailspike protein"/>
    <property type="match status" value="1"/>
</dbReference>
<feature type="domain" description="Bacteriophage P22 tailspike N-terminal" evidence="1">
    <location>
        <begin position="1"/>
        <end position="113"/>
    </location>
</feature>
<evidence type="ECO:0000313" key="3">
    <source>
        <dbReference type="Proteomes" id="UP000255164"/>
    </source>
</evidence>
<dbReference type="InterPro" id="IPR011050">
    <property type="entry name" value="Pectin_lyase_fold/virulence"/>
</dbReference>
<dbReference type="FunFam" id="2.170.14.10:FF:000001">
    <property type="entry name" value="Tail spike protein"/>
    <property type="match status" value="1"/>
</dbReference>
<dbReference type="Proteomes" id="UP000255164">
    <property type="component" value="Unassembled WGS sequence"/>
</dbReference>
<gene>
    <name evidence="2" type="ORF">NCTC10082_04401</name>
</gene>
<dbReference type="AlphaFoldDB" id="A0A376JS59"/>
<evidence type="ECO:0000259" key="1">
    <source>
        <dbReference type="Pfam" id="PF09008"/>
    </source>
</evidence>
<evidence type="ECO:0000313" key="2">
    <source>
        <dbReference type="EMBL" id="STE71519.1"/>
    </source>
</evidence>
<sequence length="709" mass="76321">MTDITANVIVSMPSQLFTMARSFKAVANGKIYIGKIDTDPVNPENQIQVYVENEDGSHVPVSQPIIINAAGYPVYNGQIAKFVTEQGHSMAVYDAYGAKQFYFPNVLKYDPDQFQFTLSSDTGANLVGIKRTGLPNNNSTTVGAYYQTTPINAVTDYGMKGDFDPSTGFVNGTNNRSALQQLMDDLVNIGGNKTVTIPPGNYYFNFDGSTNPGGVGVMWGRVGAGLKNVTFLCYGATFYSGSIGRLNGIFSANYGVRIKGLRVIGFGGGTLAPSRERDAIFALAYNCCGVTFDECYFANSMGDCVYLGGSLDDGSITGLFCRDIAFNGCTLKERYGDGIRSYYSGSRSRMAIAVIDCVGLRIDNCKIVGGIDFEPNATNQRLQNMMVGNTRFHAGNVLAYTGTNPFYEEQINSGTQVIRGDIRFQTRAGGVITQNIHISNVSFDYGCIRQTSLGIADVIYENIRMRRGILVVGSDSGTNFNPSANFNDVYVDLALNGSDDDIFELNGSGTTPPTLPAVVMLIQGNLTYARFNGISGGNTIGAFSYLFYADPTHTAGDAGRSIYANCSILGGNLYNYTIPDSSQELGNTSMPASGVAFTKYRRINTDLIMQSVGALSISASGSIDWNAFRTSKLAVTATTTGLQISGIVNGPMVGAEVQIRNSGSNPIILAHSTSFYLKGTTSATLDDTRKVVTFQYISSGVWTEIYRNF</sequence>
<dbReference type="InterPro" id="IPR036730">
    <property type="entry name" value="P22_tailspike_N_sf"/>
</dbReference>
<protein>
    <submittedName>
        <fullName evidence="2">Head-binding domain of phage tailspike protein</fullName>
    </submittedName>
</protein>
<dbReference type="InterPro" id="IPR009093">
    <property type="entry name" value="P22_tailspike_N"/>
</dbReference>
<dbReference type="Pfam" id="PF09008">
    <property type="entry name" value="Head_binding"/>
    <property type="match status" value="1"/>
</dbReference>
<reference evidence="2 3" key="1">
    <citation type="submission" date="2018-06" db="EMBL/GenBank/DDBJ databases">
        <authorList>
            <consortium name="Pathogen Informatics"/>
            <person name="Doyle S."/>
        </authorList>
    </citation>
    <scope>NUCLEOTIDE SEQUENCE [LARGE SCALE GENOMIC DNA]</scope>
    <source>
        <strain evidence="2 3">NCTC10082</strain>
    </source>
</reference>
<dbReference type="RefSeq" id="WP_244572155.1">
    <property type="nucleotide sequence ID" value="NZ_NLUO01000033.1"/>
</dbReference>
<dbReference type="EMBL" id="UFZA01000002">
    <property type="protein sequence ID" value="STE71519.1"/>
    <property type="molecule type" value="Genomic_DNA"/>
</dbReference>